<sequence length="179" mass="19519">MDAEQLGAYLALKDVSSLLEHAVEQQLRVDGGLSGPQFQILARLSAAPERRLRMTDVADSMVYSRSGLTYQAGQLEKAGLIKRTPGEDDERSIIVTLTPAGQARLDQVLPGHIEVVQSLLLTSLSRRDITTITEILGRVRDRMRTAPPRSAAPRSTATRSTVSRSTAASRRKAGERDTP</sequence>
<feature type="domain" description="HTH marR-type" evidence="2">
    <location>
        <begin position="1"/>
        <end position="141"/>
    </location>
</feature>
<dbReference type="KEGG" id="afs:AFR_02750"/>
<dbReference type="InterPro" id="IPR000835">
    <property type="entry name" value="HTH_MarR-typ"/>
</dbReference>
<dbReference type="GO" id="GO:0006950">
    <property type="term" value="P:response to stress"/>
    <property type="evidence" value="ECO:0007669"/>
    <property type="project" value="TreeGrafter"/>
</dbReference>
<dbReference type="SUPFAM" id="SSF46785">
    <property type="entry name" value="Winged helix' DNA-binding domain"/>
    <property type="match status" value="1"/>
</dbReference>
<dbReference type="AlphaFoldDB" id="U5VPV9"/>
<feature type="compositionally biased region" description="Low complexity" evidence="1">
    <location>
        <begin position="145"/>
        <end position="168"/>
    </location>
</feature>
<dbReference type="InterPro" id="IPR036388">
    <property type="entry name" value="WH-like_DNA-bd_sf"/>
</dbReference>
<dbReference type="Pfam" id="PF12802">
    <property type="entry name" value="MarR_2"/>
    <property type="match status" value="1"/>
</dbReference>
<dbReference type="PANTHER" id="PTHR33164">
    <property type="entry name" value="TRANSCRIPTIONAL REGULATOR, MARR FAMILY"/>
    <property type="match status" value="1"/>
</dbReference>
<dbReference type="Gene3D" id="1.10.10.10">
    <property type="entry name" value="Winged helix-like DNA-binding domain superfamily/Winged helix DNA-binding domain"/>
    <property type="match status" value="1"/>
</dbReference>
<dbReference type="PROSITE" id="PS50995">
    <property type="entry name" value="HTH_MARR_2"/>
    <property type="match status" value="1"/>
</dbReference>
<dbReference type="GO" id="GO:0003700">
    <property type="term" value="F:DNA-binding transcription factor activity"/>
    <property type="evidence" value="ECO:0007669"/>
    <property type="project" value="InterPro"/>
</dbReference>
<dbReference type="Proteomes" id="UP000017746">
    <property type="component" value="Chromosome"/>
</dbReference>
<evidence type="ECO:0000313" key="3">
    <source>
        <dbReference type="EMBL" id="AGZ38839.1"/>
    </source>
</evidence>
<dbReference type="InterPro" id="IPR039422">
    <property type="entry name" value="MarR/SlyA-like"/>
</dbReference>
<dbReference type="EMBL" id="CP006272">
    <property type="protein sequence ID" value="AGZ38839.1"/>
    <property type="molecule type" value="Genomic_DNA"/>
</dbReference>
<protein>
    <submittedName>
        <fullName evidence="3">MarR family transcriptional regulator</fullName>
    </submittedName>
</protein>
<dbReference type="PANTHER" id="PTHR33164:SF99">
    <property type="entry name" value="MARR FAMILY REGULATORY PROTEIN"/>
    <property type="match status" value="1"/>
</dbReference>
<evidence type="ECO:0000256" key="1">
    <source>
        <dbReference type="SAM" id="MobiDB-lite"/>
    </source>
</evidence>
<accession>U5VPV9</accession>
<dbReference type="InterPro" id="IPR036390">
    <property type="entry name" value="WH_DNA-bd_sf"/>
</dbReference>
<dbReference type="HOGENOM" id="CLU_083287_2_2_11"/>
<dbReference type="PRINTS" id="PR00598">
    <property type="entry name" value="HTHMARR"/>
</dbReference>
<dbReference type="eggNOG" id="COG1846">
    <property type="taxonomic scope" value="Bacteria"/>
</dbReference>
<organism evidence="3 4">
    <name type="scientific">Actinoplanes friuliensis DSM 7358</name>
    <dbReference type="NCBI Taxonomy" id="1246995"/>
    <lineage>
        <taxon>Bacteria</taxon>
        <taxon>Bacillati</taxon>
        <taxon>Actinomycetota</taxon>
        <taxon>Actinomycetes</taxon>
        <taxon>Micromonosporales</taxon>
        <taxon>Micromonosporaceae</taxon>
        <taxon>Actinoplanes</taxon>
    </lineage>
</organism>
<gene>
    <name evidence="3" type="ORF">AFR_02750</name>
</gene>
<dbReference type="STRING" id="1246995.AFR_02750"/>
<evidence type="ECO:0000259" key="2">
    <source>
        <dbReference type="PROSITE" id="PS50995"/>
    </source>
</evidence>
<dbReference type="SMART" id="SM00347">
    <property type="entry name" value="HTH_MARR"/>
    <property type="match status" value="1"/>
</dbReference>
<proteinExistence type="predicted"/>
<feature type="region of interest" description="Disordered" evidence="1">
    <location>
        <begin position="140"/>
        <end position="179"/>
    </location>
</feature>
<evidence type="ECO:0000313" key="4">
    <source>
        <dbReference type="Proteomes" id="UP000017746"/>
    </source>
</evidence>
<name>U5VPV9_9ACTN</name>
<keyword evidence="4" id="KW-1185">Reference proteome</keyword>
<reference evidence="3 4" key="1">
    <citation type="journal article" date="2014" name="J. Biotechnol.">
        <title>Complete genome sequence of the actinobacterium Actinoplanes friuliensis HAG 010964, producer of the lipopeptide antibiotic friulimycin.</title>
        <authorList>
            <person name="Ruckert C."/>
            <person name="Szczepanowski R."/>
            <person name="Albersmeier A."/>
            <person name="Goesmann A."/>
            <person name="Fischer N."/>
            <person name="Steinkamper A."/>
            <person name="Puhler A."/>
            <person name="Biener R."/>
            <person name="Schwartz D."/>
            <person name="Kalinowski J."/>
        </authorList>
    </citation>
    <scope>NUCLEOTIDE SEQUENCE [LARGE SCALE GENOMIC DNA]</scope>
    <source>
        <strain evidence="3 4">DSM 7358</strain>
    </source>
</reference>